<organism evidence="2 3">
    <name type="scientific">Fluviicola chungangensis</name>
    <dbReference type="NCBI Taxonomy" id="2597671"/>
    <lineage>
        <taxon>Bacteria</taxon>
        <taxon>Pseudomonadati</taxon>
        <taxon>Bacteroidota</taxon>
        <taxon>Flavobacteriia</taxon>
        <taxon>Flavobacteriales</taxon>
        <taxon>Crocinitomicaceae</taxon>
        <taxon>Fluviicola</taxon>
    </lineage>
</organism>
<name>A0A556MN34_9FLAO</name>
<dbReference type="OrthoDB" id="894042at2"/>
<evidence type="ECO:0000313" key="2">
    <source>
        <dbReference type="EMBL" id="TSJ41323.1"/>
    </source>
</evidence>
<evidence type="ECO:0000256" key="1">
    <source>
        <dbReference type="SAM" id="SignalP"/>
    </source>
</evidence>
<dbReference type="AlphaFoldDB" id="A0A556MN34"/>
<protein>
    <submittedName>
        <fullName evidence="2">Uncharacterized protein</fullName>
    </submittedName>
</protein>
<dbReference type="RefSeq" id="WP_144334135.1">
    <property type="nucleotide sequence ID" value="NZ_VLPL01000008.1"/>
</dbReference>
<proteinExistence type="predicted"/>
<sequence length="130" mass="15109">MKSIRKGFIVFLILAITLPGETAHAISFVPAFISHYDHHNKTHHRLSFLDFICEHVGIKEHKDSRHHHQDDCPANHNHALISFVYVIEKKATFEAVTEYQLYFAEKTPVPPYRFSFSEFHSSIWQPPKVG</sequence>
<dbReference type="Proteomes" id="UP000316008">
    <property type="component" value="Unassembled WGS sequence"/>
</dbReference>
<keyword evidence="1" id="KW-0732">Signal</keyword>
<keyword evidence="3" id="KW-1185">Reference proteome</keyword>
<reference evidence="2 3" key="1">
    <citation type="submission" date="2019-07" db="EMBL/GenBank/DDBJ databases">
        <authorList>
            <person name="Huq M.A."/>
        </authorList>
    </citation>
    <scope>NUCLEOTIDE SEQUENCE [LARGE SCALE GENOMIC DNA]</scope>
    <source>
        <strain evidence="2 3">MAH-3</strain>
    </source>
</reference>
<feature type="chain" id="PRO_5021889145" evidence="1">
    <location>
        <begin position="26"/>
        <end position="130"/>
    </location>
</feature>
<comment type="caution">
    <text evidence="2">The sequence shown here is derived from an EMBL/GenBank/DDBJ whole genome shotgun (WGS) entry which is preliminary data.</text>
</comment>
<accession>A0A556MN34</accession>
<feature type="signal peptide" evidence="1">
    <location>
        <begin position="1"/>
        <end position="25"/>
    </location>
</feature>
<dbReference type="EMBL" id="VLPL01000008">
    <property type="protein sequence ID" value="TSJ41323.1"/>
    <property type="molecule type" value="Genomic_DNA"/>
</dbReference>
<evidence type="ECO:0000313" key="3">
    <source>
        <dbReference type="Proteomes" id="UP000316008"/>
    </source>
</evidence>
<gene>
    <name evidence="2" type="ORF">FO442_15540</name>
</gene>